<gene>
    <name evidence="1" type="ORF">H0235_009132</name>
</gene>
<evidence type="ECO:0000313" key="2">
    <source>
        <dbReference type="Proteomes" id="UP000600918"/>
    </source>
</evidence>
<protein>
    <submittedName>
        <fullName evidence="1">Uncharacterized protein</fullName>
    </submittedName>
</protein>
<accession>A0A834P1C2</accession>
<name>A0A834P1C2_VESPE</name>
<proteinExistence type="predicted"/>
<evidence type="ECO:0000313" key="1">
    <source>
        <dbReference type="EMBL" id="KAF7423849.1"/>
    </source>
</evidence>
<comment type="caution">
    <text evidence="1">The sequence shown here is derived from an EMBL/GenBank/DDBJ whole genome shotgun (WGS) entry which is preliminary data.</text>
</comment>
<sequence>MSHTSMNRDLILKFRKYLRRAFRILSGFILLRKKEEYQKYLRKILGRKEWVGFSLASIASRHRRTQADYVIPEDLRYNVRRWEEDGKKWKLGRQMLGKDDCIRFKARHPMVEE</sequence>
<dbReference type="Proteomes" id="UP000600918">
    <property type="component" value="Unassembled WGS sequence"/>
</dbReference>
<organism evidence="1 2">
    <name type="scientific">Vespula pensylvanica</name>
    <name type="common">Western yellow jacket</name>
    <name type="synonym">Wasp</name>
    <dbReference type="NCBI Taxonomy" id="30213"/>
    <lineage>
        <taxon>Eukaryota</taxon>
        <taxon>Metazoa</taxon>
        <taxon>Ecdysozoa</taxon>
        <taxon>Arthropoda</taxon>
        <taxon>Hexapoda</taxon>
        <taxon>Insecta</taxon>
        <taxon>Pterygota</taxon>
        <taxon>Neoptera</taxon>
        <taxon>Endopterygota</taxon>
        <taxon>Hymenoptera</taxon>
        <taxon>Apocrita</taxon>
        <taxon>Aculeata</taxon>
        <taxon>Vespoidea</taxon>
        <taxon>Vespidae</taxon>
        <taxon>Vespinae</taxon>
        <taxon>Vespula</taxon>
    </lineage>
</organism>
<dbReference type="AlphaFoldDB" id="A0A834P1C2"/>
<reference evidence="1" key="1">
    <citation type="journal article" date="2020" name="G3 (Bethesda)">
        <title>High-Quality Assemblies for Three Invasive Social Wasps from the &lt;i&gt;Vespula&lt;/i&gt; Genus.</title>
        <authorList>
            <person name="Harrop T.W.R."/>
            <person name="Guhlin J."/>
            <person name="McLaughlin G.M."/>
            <person name="Permina E."/>
            <person name="Stockwell P."/>
            <person name="Gilligan J."/>
            <person name="Le Lec M.F."/>
            <person name="Gruber M.A.M."/>
            <person name="Quinn O."/>
            <person name="Lovegrove M."/>
            <person name="Duncan E.J."/>
            <person name="Remnant E.J."/>
            <person name="Van Eeckhoven J."/>
            <person name="Graham B."/>
            <person name="Knapp R.A."/>
            <person name="Langford K.W."/>
            <person name="Kronenberg Z."/>
            <person name="Press M.O."/>
            <person name="Eacker S.M."/>
            <person name="Wilson-Rankin E.E."/>
            <person name="Purcell J."/>
            <person name="Lester P.J."/>
            <person name="Dearden P.K."/>
        </authorList>
    </citation>
    <scope>NUCLEOTIDE SEQUENCE</scope>
    <source>
        <strain evidence="1">Volc-1</strain>
    </source>
</reference>
<dbReference type="EMBL" id="JACSDY010000007">
    <property type="protein sequence ID" value="KAF7423849.1"/>
    <property type="molecule type" value="Genomic_DNA"/>
</dbReference>
<keyword evidence="2" id="KW-1185">Reference proteome</keyword>